<dbReference type="EMBL" id="FQXB01000001">
    <property type="protein sequence ID" value="SHG80125.1"/>
    <property type="molecule type" value="Genomic_DNA"/>
</dbReference>
<dbReference type="PROSITE" id="PS51733">
    <property type="entry name" value="BPL_LPL_CATALYTIC"/>
    <property type="match status" value="1"/>
</dbReference>
<dbReference type="Gene3D" id="3.30.930.10">
    <property type="entry name" value="Bira Bifunctional Protein, Domain 2"/>
    <property type="match status" value="1"/>
</dbReference>
<dbReference type="GO" id="GO:0004077">
    <property type="term" value="F:biotin--[biotin carboxyl-carrier protein] ligase activity"/>
    <property type="evidence" value="ECO:0007669"/>
    <property type="project" value="UniProtKB-EC"/>
</dbReference>
<dbReference type="Proteomes" id="UP000184074">
    <property type="component" value="Unassembled WGS sequence"/>
</dbReference>
<evidence type="ECO:0000256" key="3">
    <source>
        <dbReference type="ARBA" id="ARBA00024227"/>
    </source>
</evidence>
<evidence type="ECO:0000313" key="7">
    <source>
        <dbReference type="Proteomes" id="UP000184074"/>
    </source>
</evidence>
<evidence type="ECO:0000313" key="6">
    <source>
        <dbReference type="EMBL" id="SHG80125.1"/>
    </source>
</evidence>
<dbReference type="InterPro" id="IPR045864">
    <property type="entry name" value="aa-tRNA-synth_II/BPL/LPL"/>
</dbReference>
<proteinExistence type="predicted"/>
<protein>
    <recommendedName>
        <fullName evidence="3">biotin--[biotin carboxyl-carrier protein] ligase</fullName>
        <ecNumber evidence="3">6.3.4.15</ecNumber>
    </recommendedName>
</protein>
<dbReference type="SUPFAM" id="SSF55681">
    <property type="entry name" value="Class II aaRS and biotin synthetases"/>
    <property type="match status" value="1"/>
</dbReference>
<keyword evidence="2" id="KW-0092">Biotin</keyword>
<dbReference type="STRING" id="1508389.SAMN05444003_0989"/>
<name>A0A1M5MSD7_9RHOB</name>
<dbReference type="EC" id="6.3.4.15" evidence="3"/>
<sequence length="250" mass="27208">MTPDKHPNWPEGHRCIVLDTVDSTMAEAARRASDLHYPTWIMAREQTDARGRRGRPWENPKGNLSATLLMKPLCTAQAAAQRSFVAANALLEALSLYIDRRRISLKWPNDVLINGGKAAGILLESSGRGPFVDWLSVGIGVNLSYAPVVEEAVFAPVSVAGEGGEPVPPGEFLVTLANAFATQEKKLDAMGFTRIREDWLKHAARLGDTITARTTTETIEGLFDTIDKDGNLVLITAKGPRSIPAADVYF</sequence>
<gene>
    <name evidence="6" type="ORF">SAMN05444003_0989</name>
</gene>
<accession>A0A1M5MSD7</accession>
<dbReference type="PANTHER" id="PTHR12835">
    <property type="entry name" value="BIOTIN PROTEIN LIGASE"/>
    <property type="match status" value="1"/>
</dbReference>
<keyword evidence="1 6" id="KW-0436">Ligase</keyword>
<dbReference type="CDD" id="cd16442">
    <property type="entry name" value="BPL"/>
    <property type="match status" value="1"/>
</dbReference>
<comment type="catalytic activity">
    <reaction evidence="4">
        <text>biotin + L-lysyl-[protein] + ATP = N(6)-biotinyl-L-lysyl-[protein] + AMP + diphosphate + H(+)</text>
        <dbReference type="Rhea" id="RHEA:11756"/>
        <dbReference type="Rhea" id="RHEA-COMP:9752"/>
        <dbReference type="Rhea" id="RHEA-COMP:10505"/>
        <dbReference type="ChEBI" id="CHEBI:15378"/>
        <dbReference type="ChEBI" id="CHEBI:29969"/>
        <dbReference type="ChEBI" id="CHEBI:30616"/>
        <dbReference type="ChEBI" id="CHEBI:33019"/>
        <dbReference type="ChEBI" id="CHEBI:57586"/>
        <dbReference type="ChEBI" id="CHEBI:83144"/>
        <dbReference type="ChEBI" id="CHEBI:456215"/>
        <dbReference type="EC" id="6.3.4.15"/>
    </reaction>
</comment>
<dbReference type="AlphaFoldDB" id="A0A1M5MSD7"/>
<dbReference type="Pfam" id="PF03099">
    <property type="entry name" value="BPL_LplA_LipB"/>
    <property type="match status" value="1"/>
</dbReference>
<evidence type="ECO:0000259" key="5">
    <source>
        <dbReference type="PROSITE" id="PS51733"/>
    </source>
</evidence>
<dbReference type="InterPro" id="IPR004143">
    <property type="entry name" value="BPL_LPL_catalytic"/>
</dbReference>
<dbReference type="GO" id="GO:0005737">
    <property type="term" value="C:cytoplasm"/>
    <property type="evidence" value="ECO:0007669"/>
    <property type="project" value="TreeGrafter"/>
</dbReference>
<reference evidence="6 7" key="1">
    <citation type="submission" date="2016-11" db="EMBL/GenBank/DDBJ databases">
        <authorList>
            <person name="Jaros S."/>
            <person name="Januszkiewicz K."/>
            <person name="Wedrychowicz H."/>
        </authorList>
    </citation>
    <scope>NUCLEOTIDE SEQUENCE [LARGE SCALE GENOMIC DNA]</scope>
    <source>
        <strain evidence="6 7">DSM 28715</strain>
    </source>
</reference>
<evidence type="ECO:0000256" key="4">
    <source>
        <dbReference type="ARBA" id="ARBA00047846"/>
    </source>
</evidence>
<dbReference type="NCBIfam" id="TIGR00121">
    <property type="entry name" value="birA_ligase"/>
    <property type="match status" value="1"/>
</dbReference>
<evidence type="ECO:0000256" key="1">
    <source>
        <dbReference type="ARBA" id="ARBA00022598"/>
    </source>
</evidence>
<dbReference type="InterPro" id="IPR004408">
    <property type="entry name" value="Biotin_CoA_COase_ligase"/>
</dbReference>
<feature type="domain" description="BPL/LPL catalytic" evidence="5">
    <location>
        <begin position="11"/>
        <end position="188"/>
    </location>
</feature>
<dbReference type="PANTHER" id="PTHR12835:SF5">
    <property type="entry name" value="BIOTIN--PROTEIN LIGASE"/>
    <property type="match status" value="1"/>
</dbReference>
<organism evidence="6 7">
    <name type="scientific">Cognatiyoonia sediminum</name>
    <dbReference type="NCBI Taxonomy" id="1508389"/>
    <lineage>
        <taxon>Bacteria</taxon>
        <taxon>Pseudomonadati</taxon>
        <taxon>Pseudomonadota</taxon>
        <taxon>Alphaproteobacteria</taxon>
        <taxon>Rhodobacterales</taxon>
        <taxon>Paracoccaceae</taxon>
        <taxon>Cognatiyoonia</taxon>
    </lineage>
</organism>
<keyword evidence="7" id="KW-1185">Reference proteome</keyword>
<dbReference type="InterPro" id="IPR003142">
    <property type="entry name" value="BPL_C"/>
</dbReference>
<dbReference type="OrthoDB" id="9807064at2"/>
<dbReference type="RefSeq" id="WP_072899732.1">
    <property type="nucleotide sequence ID" value="NZ_FQXB01000001.1"/>
</dbReference>
<evidence type="ECO:0000256" key="2">
    <source>
        <dbReference type="ARBA" id="ARBA00023267"/>
    </source>
</evidence>
<dbReference type="Pfam" id="PF02237">
    <property type="entry name" value="BPL_C"/>
    <property type="match status" value="1"/>
</dbReference>